<dbReference type="PANTHER" id="PTHR15503:SF22">
    <property type="entry name" value="TRANSPOSON TY3-I GAG POLYPROTEIN"/>
    <property type="match status" value="1"/>
</dbReference>
<gene>
    <name evidence="2" type="ORF">Moror_10288</name>
</gene>
<dbReference type="AlphaFoldDB" id="V2XEB5"/>
<evidence type="ECO:0000313" key="2">
    <source>
        <dbReference type="EMBL" id="ESK92067.1"/>
    </source>
</evidence>
<dbReference type="InterPro" id="IPR032567">
    <property type="entry name" value="RTL1-rel"/>
</dbReference>
<feature type="compositionally biased region" description="Basic and acidic residues" evidence="1">
    <location>
        <begin position="195"/>
        <end position="210"/>
    </location>
</feature>
<dbReference type="KEGG" id="mrr:Moror_10288"/>
<dbReference type="PANTHER" id="PTHR15503">
    <property type="entry name" value="LDOC1 RELATED"/>
    <property type="match status" value="1"/>
</dbReference>
<dbReference type="HOGENOM" id="CLU_000384_42_1_1"/>
<accession>V2XEB5</accession>
<dbReference type="OrthoDB" id="128646at2759"/>
<organism evidence="2 3">
    <name type="scientific">Moniliophthora roreri (strain MCA 2997)</name>
    <name type="common">Cocoa frosty pod rot fungus</name>
    <name type="synonym">Crinipellis roreri</name>
    <dbReference type="NCBI Taxonomy" id="1381753"/>
    <lineage>
        <taxon>Eukaryota</taxon>
        <taxon>Fungi</taxon>
        <taxon>Dikarya</taxon>
        <taxon>Basidiomycota</taxon>
        <taxon>Agaricomycotina</taxon>
        <taxon>Agaricomycetes</taxon>
        <taxon>Agaricomycetidae</taxon>
        <taxon>Agaricales</taxon>
        <taxon>Marasmiineae</taxon>
        <taxon>Marasmiaceae</taxon>
        <taxon>Moniliophthora</taxon>
    </lineage>
</organism>
<protein>
    <submittedName>
        <fullName evidence="2">Pro-pol protein</fullName>
    </submittedName>
</protein>
<feature type="region of interest" description="Disordered" evidence="1">
    <location>
        <begin position="181"/>
        <end position="210"/>
    </location>
</feature>
<evidence type="ECO:0000256" key="1">
    <source>
        <dbReference type="SAM" id="MobiDB-lite"/>
    </source>
</evidence>
<proteinExistence type="predicted"/>
<dbReference type="InterPro" id="IPR021109">
    <property type="entry name" value="Peptidase_aspartic_dom_sf"/>
</dbReference>
<dbReference type="Gene3D" id="2.40.70.10">
    <property type="entry name" value="Acid Proteases"/>
    <property type="match status" value="1"/>
</dbReference>
<dbReference type="Proteomes" id="UP000017559">
    <property type="component" value="Unassembled WGS sequence"/>
</dbReference>
<dbReference type="EMBL" id="AWSO01000304">
    <property type="protein sequence ID" value="ESK92067.1"/>
    <property type="molecule type" value="Genomic_DNA"/>
</dbReference>
<sequence length="210" mass="24347">MVCSKIKRFQVQNDPILTYEKYARPIPVYNADRTQNIGGPITEKINLKITIGDHVEILSFDVTNLGETNMFIGHEWLKKHNPDINWTTKPEDDDNEEDDEIEPGDWILMIDIEHEIQIRARENVSTGIAIEAGKKEKDKSFEEIVPEHYRDFKDIFDKKEFDSLPPRRPWDHAIELIPGSKGENSAKIYPLSPSEQKELDDFLEENLKTG</sequence>
<comment type="caution">
    <text evidence="2">The sequence shown here is derived from an EMBL/GenBank/DDBJ whole genome shotgun (WGS) entry which is preliminary data.</text>
</comment>
<reference evidence="2 3" key="1">
    <citation type="journal article" date="2014" name="BMC Genomics">
        <title>Genome and secretome analysis of the hemibiotrophic fungal pathogen, Moniliophthora roreri, which causes frosty pod rot disease of cacao: mechanisms of the biotrophic and necrotrophic phases.</title>
        <authorList>
            <person name="Meinhardt L.W."/>
            <person name="Costa G.G.L."/>
            <person name="Thomazella D.P.T."/>
            <person name="Teixeira P.J.P.L."/>
            <person name="Carazzolle M.F."/>
            <person name="Schuster S.C."/>
            <person name="Carlson J.E."/>
            <person name="Guiltinan M.J."/>
            <person name="Mieczkowski P."/>
            <person name="Farmer A."/>
            <person name="Ramaraj T."/>
            <person name="Crozier J."/>
            <person name="Davis R.E."/>
            <person name="Shao J."/>
            <person name="Melnick R.L."/>
            <person name="Pereira G.A.G."/>
            <person name="Bailey B.A."/>
        </authorList>
    </citation>
    <scope>NUCLEOTIDE SEQUENCE [LARGE SCALE GENOMIC DNA]</scope>
    <source>
        <strain evidence="2 3">MCA 2997</strain>
    </source>
</reference>
<evidence type="ECO:0000313" key="3">
    <source>
        <dbReference type="Proteomes" id="UP000017559"/>
    </source>
</evidence>
<name>V2XEB5_MONRO</name>
<keyword evidence="3" id="KW-1185">Reference proteome</keyword>